<dbReference type="Proteomes" id="UP000032360">
    <property type="component" value="Unassembled WGS sequence"/>
</dbReference>
<dbReference type="EMBL" id="JXYS01000080">
    <property type="protein sequence ID" value="KJF16522.1"/>
    <property type="molecule type" value="Genomic_DNA"/>
</dbReference>
<protein>
    <recommendedName>
        <fullName evidence="4">Cytochrome b561 bacterial/Ni-hydrogenase domain-containing protein</fullName>
    </recommendedName>
</protein>
<accession>A0A0D8HFG0</accession>
<feature type="transmembrane region" description="Helical" evidence="1">
    <location>
        <begin position="239"/>
        <end position="260"/>
    </location>
</feature>
<keyword evidence="3" id="KW-1185">Reference proteome</keyword>
<gene>
    <name evidence="2" type="ORF">AXFE_25840</name>
</gene>
<dbReference type="RefSeq" id="WP_152626075.1">
    <property type="nucleotide sequence ID" value="NZ_JXYS01000080.1"/>
</dbReference>
<feature type="transmembrane region" description="Helical" evidence="1">
    <location>
        <begin position="151"/>
        <end position="173"/>
    </location>
</feature>
<evidence type="ECO:0000313" key="3">
    <source>
        <dbReference type="Proteomes" id="UP000032360"/>
    </source>
</evidence>
<keyword evidence="1" id="KW-0812">Transmembrane</keyword>
<organism evidence="2 3">
    <name type="scientific">Acidithrix ferrooxidans</name>
    <dbReference type="NCBI Taxonomy" id="1280514"/>
    <lineage>
        <taxon>Bacteria</taxon>
        <taxon>Bacillati</taxon>
        <taxon>Actinomycetota</taxon>
        <taxon>Acidimicrobiia</taxon>
        <taxon>Acidimicrobiales</taxon>
        <taxon>Acidimicrobiaceae</taxon>
        <taxon>Acidithrix</taxon>
    </lineage>
</organism>
<evidence type="ECO:0008006" key="4">
    <source>
        <dbReference type="Google" id="ProtNLM"/>
    </source>
</evidence>
<reference evidence="2 3" key="1">
    <citation type="submission" date="2015-01" db="EMBL/GenBank/DDBJ databases">
        <title>Draft genome of the acidophilic iron oxidizer Acidithrix ferrooxidans strain Py-F3.</title>
        <authorList>
            <person name="Poehlein A."/>
            <person name="Eisen S."/>
            <person name="Schloemann M."/>
            <person name="Johnson B.D."/>
            <person name="Daniel R."/>
            <person name="Muehling M."/>
        </authorList>
    </citation>
    <scope>NUCLEOTIDE SEQUENCE [LARGE SCALE GENOMIC DNA]</scope>
    <source>
        <strain evidence="2 3">Py-F3</strain>
    </source>
</reference>
<name>A0A0D8HFG0_9ACTN</name>
<feature type="transmembrane region" description="Helical" evidence="1">
    <location>
        <begin position="78"/>
        <end position="100"/>
    </location>
</feature>
<feature type="transmembrane region" description="Helical" evidence="1">
    <location>
        <begin position="185"/>
        <end position="206"/>
    </location>
</feature>
<evidence type="ECO:0000256" key="1">
    <source>
        <dbReference type="SAM" id="Phobius"/>
    </source>
</evidence>
<feature type="transmembrane region" description="Helical" evidence="1">
    <location>
        <begin position="106"/>
        <end position="130"/>
    </location>
</feature>
<comment type="caution">
    <text evidence="2">The sequence shown here is derived from an EMBL/GenBank/DDBJ whole genome shotgun (WGS) entry which is preliminary data.</text>
</comment>
<dbReference type="OrthoDB" id="2376657at2"/>
<keyword evidence="1" id="KW-0472">Membrane</keyword>
<dbReference type="AlphaFoldDB" id="A0A0D8HFG0"/>
<evidence type="ECO:0000313" key="2">
    <source>
        <dbReference type="EMBL" id="KJF16522.1"/>
    </source>
</evidence>
<proteinExistence type="predicted"/>
<keyword evidence="1" id="KW-1133">Transmembrane helix</keyword>
<sequence>MMNANGNEEIVNDYGEMKRPPIVRIESRISTGLERTPISGNGLSEPLHPAIAPIVEEIFHPEIDDQGPKRAVLANTRLTSSIGLLIFLELFVIGITIPVVGQLFTLHAIIGFMLIPPLLFKLVSTGYRFFRYYSGAPRYKAAGPPHTLLRVAAPLLVLSTVALMASGVVLMVIGPTASAMNTWKGIHQASFVVWFALTAMHVVSYLPRAVYQMGGEIRLPAIGSFQFSSVRLKGREARLIVVLIAIIFGIVVVSLGYGSIAPWVHLFQTGRLIKVH</sequence>